<gene>
    <name evidence="2" type="ORF">BJEO58_01882</name>
</gene>
<keyword evidence="1" id="KW-0472">Membrane</keyword>
<organism evidence="2 3">
    <name type="scientific">Brevibacterium jeotgali</name>
    <dbReference type="NCBI Taxonomy" id="1262550"/>
    <lineage>
        <taxon>Bacteria</taxon>
        <taxon>Bacillati</taxon>
        <taxon>Actinomycetota</taxon>
        <taxon>Actinomycetes</taxon>
        <taxon>Micrococcales</taxon>
        <taxon>Brevibacteriaceae</taxon>
        <taxon>Brevibacterium</taxon>
    </lineage>
</organism>
<dbReference type="AlphaFoldDB" id="A0A2H1L5V7"/>
<keyword evidence="1" id="KW-1133">Transmembrane helix</keyword>
<accession>A0A2H1L5V7</accession>
<keyword evidence="3" id="KW-1185">Reference proteome</keyword>
<feature type="transmembrane region" description="Helical" evidence="1">
    <location>
        <begin position="39"/>
        <end position="58"/>
    </location>
</feature>
<evidence type="ECO:0000313" key="2">
    <source>
        <dbReference type="EMBL" id="SMY12288.1"/>
    </source>
</evidence>
<dbReference type="Proteomes" id="UP000234462">
    <property type="component" value="Unassembled WGS sequence"/>
</dbReference>
<name>A0A2H1L5V7_9MICO</name>
<evidence type="ECO:0000256" key="1">
    <source>
        <dbReference type="SAM" id="Phobius"/>
    </source>
</evidence>
<reference evidence="3" key="1">
    <citation type="submission" date="2017-03" db="EMBL/GenBank/DDBJ databases">
        <authorList>
            <person name="Monnet C."/>
        </authorList>
    </citation>
    <scope>NUCLEOTIDE SEQUENCE [LARGE SCALE GENOMIC DNA]</scope>
    <source>
        <strain evidence="3">SJ5-8</strain>
    </source>
</reference>
<evidence type="ECO:0000313" key="3">
    <source>
        <dbReference type="Proteomes" id="UP000234462"/>
    </source>
</evidence>
<sequence length="90" mass="9891">MSHVIAGVLLVTSSSGPTIVARMGLVEDFNAWLGNAEGWLWTWLGMPVVGLLALYFTLRTGAVQFRMLPAMFQSIRENPQSDEGAKHDTK</sequence>
<dbReference type="EMBL" id="FXZM01000008">
    <property type="protein sequence ID" value="SMY12288.1"/>
    <property type="molecule type" value="Genomic_DNA"/>
</dbReference>
<keyword evidence="1" id="KW-0812">Transmembrane</keyword>
<proteinExistence type="predicted"/>
<protein>
    <submittedName>
        <fullName evidence="2">Uncharacterized protein</fullName>
    </submittedName>
</protein>